<dbReference type="RefSeq" id="WP_338248522.1">
    <property type="nucleotide sequence ID" value="NZ_BSRI01000001.1"/>
</dbReference>
<name>A0ABQ6FKE9_9CHLR</name>
<dbReference type="EMBL" id="BSRI01000001">
    <property type="protein sequence ID" value="GLV54741.1"/>
    <property type="molecule type" value="Genomic_DNA"/>
</dbReference>
<keyword evidence="1" id="KW-0646">Protease inhibitor</keyword>
<sequence length="171" mass="18633">MMKNTSGALWNVQRLTGRQKLCLSLFLGFLFIFACAFRSAGAPVTLTQANNGSLVTVAPNTLIVVRLPSNASTGYSWSVAPPLSPLLRFQGQHYIAPTPTVPPRVGAPGTEEFTFLAQSLGTAQLRLVYKHPWETMQPPAQTFSVTIHIQTFPYCITPGSKPKLVWPLSCS</sequence>
<dbReference type="InterPro" id="IPR052781">
    <property type="entry name" value="Cys_protease_inhibitor_I42"/>
</dbReference>
<dbReference type="PROSITE" id="PS51257">
    <property type="entry name" value="PROKAR_LIPOPROTEIN"/>
    <property type="match status" value="1"/>
</dbReference>
<evidence type="ECO:0000256" key="1">
    <source>
        <dbReference type="ARBA" id="ARBA00022690"/>
    </source>
</evidence>
<keyword evidence="2" id="KW-0789">Thiol protease inhibitor</keyword>
<dbReference type="Pfam" id="PF09394">
    <property type="entry name" value="Inhibitor_I42"/>
    <property type="match status" value="1"/>
</dbReference>
<dbReference type="PANTHER" id="PTHR36530">
    <property type="entry name" value="INHIBITOR OF CYSTEINE PEPTIDASE"/>
    <property type="match status" value="1"/>
</dbReference>
<dbReference type="InterPro" id="IPR018990">
    <property type="entry name" value="Prot_inh_I42_chagasin"/>
</dbReference>
<evidence type="ECO:0000313" key="4">
    <source>
        <dbReference type="EMBL" id="GLV54741.1"/>
    </source>
</evidence>
<dbReference type="Proteomes" id="UP001344906">
    <property type="component" value="Unassembled WGS sequence"/>
</dbReference>
<protein>
    <recommendedName>
        <fullName evidence="3">Proteinase inhibitor I42 chagasin domain-containing protein</fullName>
    </recommendedName>
</protein>
<keyword evidence="5" id="KW-1185">Reference proteome</keyword>
<dbReference type="PANTHER" id="PTHR36530:SF1">
    <property type="entry name" value="AMOEBIASIN-1"/>
    <property type="match status" value="1"/>
</dbReference>
<reference evidence="4 5" key="1">
    <citation type="submission" date="2023-02" db="EMBL/GenBank/DDBJ databases">
        <title>Dictyobacter halimunensis sp. nov., a new member of the class Ktedonobacteria from forest soil in a geothermal area.</title>
        <authorList>
            <person name="Rachmania M.K."/>
            <person name="Ningsih F."/>
            <person name="Sakai Y."/>
            <person name="Yabe S."/>
            <person name="Yokota A."/>
            <person name="Sjamsuridzal W."/>
        </authorList>
    </citation>
    <scope>NUCLEOTIDE SEQUENCE [LARGE SCALE GENOMIC DNA]</scope>
    <source>
        <strain evidence="4 5">S3.2.2.5</strain>
    </source>
</reference>
<accession>A0ABQ6FKE9</accession>
<evidence type="ECO:0000313" key="5">
    <source>
        <dbReference type="Proteomes" id="UP001344906"/>
    </source>
</evidence>
<proteinExistence type="predicted"/>
<comment type="caution">
    <text evidence="4">The sequence shown here is derived from an EMBL/GenBank/DDBJ whole genome shotgun (WGS) entry which is preliminary data.</text>
</comment>
<dbReference type="InterPro" id="IPR036331">
    <property type="entry name" value="Chagasin-like_sf"/>
</dbReference>
<organism evidence="4 5">
    <name type="scientific">Dictyobacter halimunensis</name>
    <dbReference type="NCBI Taxonomy" id="3026934"/>
    <lineage>
        <taxon>Bacteria</taxon>
        <taxon>Bacillati</taxon>
        <taxon>Chloroflexota</taxon>
        <taxon>Ktedonobacteria</taxon>
        <taxon>Ktedonobacterales</taxon>
        <taxon>Dictyobacteraceae</taxon>
        <taxon>Dictyobacter</taxon>
    </lineage>
</organism>
<feature type="domain" description="Proteinase inhibitor I42 chagasin" evidence="3">
    <location>
        <begin position="57"/>
        <end position="147"/>
    </location>
</feature>
<evidence type="ECO:0000256" key="2">
    <source>
        <dbReference type="ARBA" id="ARBA00022704"/>
    </source>
</evidence>
<evidence type="ECO:0000259" key="3">
    <source>
        <dbReference type="Pfam" id="PF09394"/>
    </source>
</evidence>
<gene>
    <name evidence="4" type="ORF">KDH_15880</name>
</gene>
<dbReference type="Gene3D" id="2.60.40.2020">
    <property type="match status" value="1"/>
</dbReference>
<dbReference type="SUPFAM" id="SSF141066">
    <property type="entry name" value="ICP-like"/>
    <property type="match status" value="1"/>
</dbReference>